<evidence type="ECO:0000313" key="2">
    <source>
        <dbReference type="EMBL" id="AIN98903.1"/>
    </source>
</evidence>
<proteinExistence type="predicted"/>
<evidence type="ECO:0008006" key="4">
    <source>
        <dbReference type="Google" id="ProtNLM"/>
    </source>
</evidence>
<keyword evidence="3" id="KW-1185">Reference proteome</keyword>
<feature type="compositionally biased region" description="Basic residues" evidence="1">
    <location>
        <begin position="188"/>
        <end position="202"/>
    </location>
</feature>
<dbReference type="eggNOG" id="ENOG502S3I1">
    <property type="taxonomic scope" value="Eukaryota"/>
</dbReference>
<accession>A0A088RSF1</accession>
<dbReference type="GeneID" id="22575686"/>
<organism evidence="2 3">
    <name type="scientific">Leishmania panamensis</name>
    <dbReference type="NCBI Taxonomy" id="5679"/>
    <lineage>
        <taxon>Eukaryota</taxon>
        <taxon>Discoba</taxon>
        <taxon>Euglenozoa</taxon>
        <taxon>Kinetoplastea</taxon>
        <taxon>Metakinetoplastina</taxon>
        <taxon>Trypanosomatida</taxon>
        <taxon>Trypanosomatidae</taxon>
        <taxon>Leishmaniinae</taxon>
        <taxon>Leishmania</taxon>
        <taxon>Leishmania guyanensis species complex</taxon>
    </lineage>
</organism>
<feature type="region of interest" description="Disordered" evidence="1">
    <location>
        <begin position="170"/>
        <end position="202"/>
    </location>
</feature>
<dbReference type="VEuPathDB" id="TriTrypDB:LPMP_250380"/>
<dbReference type="Proteomes" id="UP000063063">
    <property type="component" value="Chromosome 25"/>
</dbReference>
<gene>
    <name evidence="2" type="ORF">LPMP_250380</name>
</gene>
<name>A0A088RSF1_LEIPA</name>
<evidence type="ECO:0000256" key="1">
    <source>
        <dbReference type="SAM" id="MobiDB-lite"/>
    </source>
</evidence>
<dbReference type="KEGG" id="lpan:LPMP_250380"/>
<dbReference type="OrthoDB" id="427886at2759"/>
<dbReference type="AlphaFoldDB" id="A0A088RSF1"/>
<dbReference type="VEuPathDB" id="TriTrypDB:LPAL13_050010700"/>
<protein>
    <recommendedName>
        <fullName evidence="4">Fcf2 pre-rRNA processing C-terminal domain-containing protein</fullName>
    </recommendedName>
</protein>
<dbReference type="RefSeq" id="XP_010699610.1">
    <property type="nucleotide sequence ID" value="XM_010701308.1"/>
</dbReference>
<evidence type="ECO:0000313" key="3">
    <source>
        <dbReference type="Proteomes" id="UP000063063"/>
    </source>
</evidence>
<dbReference type="EMBL" id="CP009394">
    <property type="protein sequence ID" value="AIN98903.1"/>
    <property type="molecule type" value="Genomic_DNA"/>
</dbReference>
<sequence>MHGAQQGQYSQSRFVSSLSGYCPMSLSSSSINVADMMAKAITTSGDFYSGRNSVQGIQDRKDAIREKRRDQKNTLSQWYGMKKKPLSADEKQEIELLKYRNFVDPEHQHQAPKKIADVGESEFMEFGYFTDAGRNKRRRCKSFADEWIEENPQFAEVVATRIKSSIKANQKSKAARAKKAAIEAAKAKEKRMSKRRSKRDVL</sequence>
<reference evidence="2 3" key="1">
    <citation type="journal article" date="2015" name="Sci. Rep.">
        <title>The genome of Leishmania panamensis: insights into genomics of the L. (Viannia) subgenus.</title>
        <authorList>
            <person name="Llanes A."/>
            <person name="Restrepo C.M."/>
            <person name="Vecchio G.D."/>
            <person name="Anguizola F.J."/>
            <person name="Lleonart R."/>
        </authorList>
    </citation>
    <scope>NUCLEOTIDE SEQUENCE [LARGE SCALE GENOMIC DNA]</scope>
    <source>
        <strain evidence="2 3">MHOM/PA/94/PSC-1</strain>
    </source>
</reference>